<evidence type="ECO:0000256" key="2">
    <source>
        <dbReference type="ARBA" id="ARBA00004496"/>
    </source>
</evidence>
<feature type="compositionally biased region" description="Basic and acidic residues" evidence="13">
    <location>
        <begin position="474"/>
        <end position="735"/>
    </location>
</feature>
<keyword evidence="3" id="KW-0963">Cytoplasm</keyword>
<name>A0A8J4WXY6_CLAMG</name>
<dbReference type="GO" id="GO:0045596">
    <property type="term" value="P:negative regulation of cell differentiation"/>
    <property type="evidence" value="ECO:0007669"/>
    <property type="project" value="UniProtKB-ARBA"/>
</dbReference>
<dbReference type="PROSITE" id="PS50157">
    <property type="entry name" value="ZINC_FINGER_C2H2_2"/>
    <property type="match status" value="3"/>
</dbReference>
<sequence length="1018" mass="116552">MTMLIEMASHAAFNLCTNVFATPGDSSLPEEHEPATELPALQLVMLANVALNTESPPEEEKQMAELKNVGCCGYSDSEDENVVHYSYDETTENGDEGTGMEENRVEKVIETAEAVPTDLSKKSTETEAPAKDKQDSASAPNAPSKPGKKKKKPFYCKPCHFQAECEEDFVQHIRVHSAKKLIAEKTGSGNSDDESNQTQQKSAENCVKGVICCERCGYNTNRYDHYVAHLRHHKNEGDEQRVFRCTICPYSTVSQYHWKKHLRNHFPSKLFTCNQCSYFSDRKNNYIQHIRTHTGERPFQCVYCEYSSSQKTHLTRHLRTHSGERPFKCDSCSYLAANQHEVTRHARQVHNGPKPLNCPYCQYKTADRSNFKKHVELHINPRQFLCPVCKYAASKKCNLQYHIKSRHPGCSDISMDVSKVRLRVKKAGGDELKQAAEPRTRYRRKAEASEDTDSNAGPINLSIKKNGKTNPDGESARKPASETTKDKTCERKAEKRSASRNEGKELSSKKARIKETVHCVEKQDGKKDKEMKKAEKVAKSADKVTKGCAKKEEKAAKEKKETLAKNLDGSKEETGADLEKRQQSPRLEKEVRSKEQKQKEEEDRRERKRQEDERLERAKKENEQKQKEEEEKRKRERRERERLEKELQQKEQEERRERERAEKEMREKEKKEEEEQRERERLEREMRAKELKERREREKVEREMRETELKQKMEEEKRRERERLEKVEQKREVKNVKGSKTASGRKAAKKQTGTANLDGTIVQKSPRHEEPETKMQKRKKAESAPSPQAEKAKRRKVEVSRSPSAPAEMNSSKGRRSGKKNKAAVSVEVPSTCTEPDALERPSEPEKVQSSTVQGPVSKDKVSRTSKKLSVNKNISEKPSLVHKVRRVKATTEEKAPAEARTSSDIDSGTDSPTLDLSKPPCSKSQYGEDDEGIHSHDGGSDISDCASEVSYDSGLNGKLPETPTEELPSPAQLLSHTCVFCDRTFPLEMDYRRHLNRHLVNVYYLDTATQGNKFLQC</sequence>
<feature type="compositionally biased region" description="Basic and acidic residues" evidence="13">
    <location>
        <begin position="838"/>
        <end position="847"/>
    </location>
</feature>
<proteinExistence type="predicted"/>
<accession>A0A8J4WXY6</accession>
<dbReference type="InterPro" id="IPR050688">
    <property type="entry name" value="Zinc_finger/UBP_domain"/>
</dbReference>
<dbReference type="InterPro" id="IPR013087">
    <property type="entry name" value="Znf_C2H2_type"/>
</dbReference>
<dbReference type="InterPro" id="IPR036236">
    <property type="entry name" value="Znf_C2H2_sf"/>
</dbReference>
<evidence type="ECO:0000256" key="7">
    <source>
        <dbReference type="ARBA" id="ARBA00022771"/>
    </source>
</evidence>
<evidence type="ECO:0000313" key="16">
    <source>
        <dbReference type="Proteomes" id="UP000727407"/>
    </source>
</evidence>
<dbReference type="PROSITE" id="PS00028">
    <property type="entry name" value="ZINC_FINGER_C2H2_1"/>
    <property type="match status" value="1"/>
</dbReference>
<feature type="region of interest" description="Disordered" evidence="13">
    <location>
        <begin position="112"/>
        <end position="152"/>
    </location>
</feature>
<keyword evidence="16" id="KW-1185">Reference proteome</keyword>
<dbReference type="Pfam" id="PF24540">
    <property type="entry name" value="zf-C2H2_REST"/>
    <property type="match status" value="1"/>
</dbReference>
<evidence type="ECO:0000256" key="4">
    <source>
        <dbReference type="ARBA" id="ARBA00022491"/>
    </source>
</evidence>
<dbReference type="FunFam" id="3.30.160.60:FF:000395">
    <property type="entry name" value="zinc finger protein 513"/>
    <property type="match status" value="1"/>
</dbReference>
<comment type="caution">
    <text evidence="15">The sequence shown here is derived from an EMBL/GenBank/DDBJ whole genome shotgun (WGS) entry which is preliminary data.</text>
</comment>
<keyword evidence="4" id="KW-0678">Repressor</keyword>
<dbReference type="GO" id="GO:0008270">
    <property type="term" value="F:zinc ion binding"/>
    <property type="evidence" value="ECO:0007669"/>
    <property type="project" value="UniProtKB-KW"/>
</dbReference>
<feature type="compositionally biased region" description="Low complexity" evidence="13">
    <location>
        <begin position="136"/>
        <end position="145"/>
    </location>
</feature>
<dbReference type="GO" id="GO:0005737">
    <property type="term" value="C:cytoplasm"/>
    <property type="evidence" value="ECO:0007669"/>
    <property type="project" value="UniProtKB-SubCell"/>
</dbReference>
<dbReference type="GO" id="GO:0005634">
    <property type="term" value="C:nucleus"/>
    <property type="evidence" value="ECO:0007669"/>
    <property type="project" value="UniProtKB-SubCell"/>
</dbReference>
<dbReference type="GO" id="GO:0045944">
    <property type="term" value="P:positive regulation of transcription by RNA polymerase II"/>
    <property type="evidence" value="ECO:0007669"/>
    <property type="project" value="TreeGrafter"/>
</dbReference>
<keyword evidence="10" id="KW-0804">Transcription</keyword>
<dbReference type="Pfam" id="PF00096">
    <property type="entry name" value="zf-C2H2"/>
    <property type="match status" value="2"/>
</dbReference>
<dbReference type="PANTHER" id="PTHR24403">
    <property type="entry name" value="ZINC FINGER PROTEIN"/>
    <property type="match status" value="1"/>
</dbReference>
<dbReference type="FunFam" id="3.30.160.60:FF:000662">
    <property type="entry name" value="RE1-silencing transcription factor A"/>
    <property type="match status" value="1"/>
</dbReference>
<keyword evidence="9" id="KW-0805">Transcription regulation</keyword>
<dbReference type="InterPro" id="IPR057281">
    <property type="entry name" value="Zfn-C2H2_REST"/>
</dbReference>
<dbReference type="FunFam" id="3.30.160.60:FF:000805">
    <property type="entry name" value="RE1-silencing transcription factor B"/>
    <property type="match status" value="1"/>
</dbReference>
<keyword evidence="7 12" id="KW-0863">Zinc-finger</keyword>
<organism evidence="15 16">
    <name type="scientific">Clarias magur</name>
    <name type="common">Asian catfish</name>
    <name type="synonym">Macropteronotus magur</name>
    <dbReference type="NCBI Taxonomy" id="1594786"/>
    <lineage>
        <taxon>Eukaryota</taxon>
        <taxon>Metazoa</taxon>
        <taxon>Chordata</taxon>
        <taxon>Craniata</taxon>
        <taxon>Vertebrata</taxon>
        <taxon>Euteleostomi</taxon>
        <taxon>Actinopterygii</taxon>
        <taxon>Neopterygii</taxon>
        <taxon>Teleostei</taxon>
        <taxon>Ostariophysi</taxon>
        <taxon>Siluriformes</taxon>
        <taxon>Clariidae</taxon>
        <taxon>Clarias</taxon>
    </lineage>
</organism>
<evidence type="ECO:0000259" key="14">
    <source>
        <dbReference type="PROSITE" id="PS50157"/>
    </source>
</evidence>
<evidence type="ECO:0000256" key="11">
    <source>
        <dbReference type="ARBA" id="ARBA00023242"/>
    </source>
</evidence>
<feature type="region of interest" description="Disordered" evidence="13">
    <location>
        <begin position="428"/>
        <end position="948"/>
    </location>
</feature>
<evidence type="ECO:0000256" key="9">
    <source>
        <dbReference type="ARBA" id="ARBA00023015"/>
    </source>
</evidence>
<feature type="domain" description="C2H2-type" evidence="14">
    <location>
        <begin position="327"/>
        <end position="355"/>
    </location>
</feature>
<feature type="compositionally biased region" description="Polar residues" evidence="13">
    <location>
        <begin position="905"/>
        <end position="915"/>
    </location>
</feature>
<evidence type="ECO:0000256" key="8">
    <source>
        <dbReference type="ARBA" id="ARBA00022833"/>
    </source>
</evidence>
<dbReference type="OrthoDB" id="427030at2759"/>
<dbReference type="FunFam" id="3.30.160.60:FF:002187">
    <property type="entry name" value="RE1-silencing transcription factor"/>
    <property type="match status" value="1"/>
</dbReference>
<keyword evidence="11" id="KW-0539">Nucleus</keyword>
<evidence type="ECO:0000256" key="13">
    <source>
        <dbReference type="SAM" id="MobiDB-lite"/>
    </source>
</evidence>
<feature type="compositionally biased region" description="Basic and acidic residues" evidence="13">
    <location>
        <begin position="119"/>
        <end position="135"/>
    </location>
</feature>
<protein>
    <submittedName>
        <fullName evidence="15">RE1-silencing transcription factor</fullName>
    </submittedName>
</protein>
<comment type="subcellular location">
    <subcellularLocation>
        <location evidence="2">Cytoplasm</location>
    </subcellularLocation>
    <subcellularLocation>
        <location evidence="1">Nucleus</location>
    </subcellularLocation>
</comment>
<evidence type="ECO:0000256" key="5">
    <source>
        <dbReference type="ARBA" id="ARBA00022723"/>
    </source>
</evidence>
<evidence type="ECO:0000256" key="3">
    <source>
        <dbReference type="ARBA" id="ARBA00022490"/>
    </source>
</evidence>
<evidence type="ECO:0000313" key="15">
    <source>
        <dbReference type="EMBL" id="KAF5896129.1"/>
    </source>
</evidence>
<feature type="domain" description="C2H2-type" evidence="14">
    <location>
        <begin position="299"/>
        <end position="326"/>
    </location>
</feature>
<evidence type="ECO:0000256" key="6">
    <source>
        <dbReference type="ARBA" id="ARBA00022737"/>
    </source>
</evidence>
<dbReference type="SUPFAM" id="SSF57667">
    <property type="entry name" value="beta-beta-alpha zinc fingers"/>
    <property type="match status" value="3"/>
</dbReference>
<reference evidence="15" key="1">
    <citation type="submission" date="2020-07" db="EMBL/GenBank/DDBJ databases">
        <title>Clarias magur genome sequencing, assembly and annotation.</title>
        <authorList>
            <person name="Kushwaha B."/>
            <person name="Kumar R."/>
            <person name="Das P."/>
            <person name="Joshi C.G."/>
            <person name="Kumar D."/>
            <person name="Nagpure N.S."/>
            <person name="Pandey M."/>
            <person name="Agarwal S."/>
            <person name="Srivastava S."/>
            <person name="Singh M."/>
            <person name="Sahoo L."/>
            <person name="Jayasankar P."/>
            <person name="Meher P.K."/>
            <person name="Koringa P.G."/>
            <person name="Iquebal M.A."/>
            <person name="Das S.P."/>
            <person name="Bit A."/>
            <person name="Patnaik S."/>
            <person name="Patel N."/>
            <person name="Shah T.M."/>
            <person name="Hinsu A."/>
            <person name="Jena J.K."/>
        </authorList>
    </citation>
    <scope>NUCLEOTIDE SEQUENCE</scope>
    <source>
        <strain evidence="15">CIFAMagur01</strain>
        <tissue evidence="15">Testis</tissue>
    </source>
</reference>
<feature type="compositionally biased region" description="Basic and acidic residues" evidence="13">
    <location>
        <begin position="890"/>
        <end position="904"/>
    </location>
</feature>
<keyword evidence="6" id="KW-0677">Repeat</keyword>
<feature type="compositionally biased region" description="Basic residues" evidence="13">
    <location>
        <begin position="813"/>
        <end position="822"/>
    </location>
</feature>
<dbReference type="GO" id="GO:0045664">
    <property type="term" value="P:regulation of neuron differentiation"/>
    <property type="evidence" value="ECO:0007669"/>
    <property type="project" value="UniProtKB-ARBA"/>
</dbReference>
<keyword evidence="5" id="KW-0479">Metal-binding</keyword>
<feature type="domain" description="C2H2-type" evidence="14">
    <location>
        <begin position="271"/>
        <end position="298"/>
    </location>
</feature>
<dbReference type="FunFam" id="3.30.160.60:FF:000952">
    <property type="entry name" value="RE1-silencing transcription factor B"/>
    <property type="match status" value="1"/>
</dbReference>
<evidence type="ECO:0000256" key="12">
    <source>
        <dbReference type="PROSITE-ProRule" id="PRU00042"/>
    </source>
</evidence>
<evidence type="ECO:0000256" key="1">
    <source>
        <dbReference type="ARBA" id="ARBA00004123"/>
    </source>
</evidence>
<keyword evidence="8" id="KW-0862">Zinc</keyword>
<dbReference type="Proteomes" id="UP000727407">
    <property type="component" value="Unassembled WGS sequence"/>
</dbReference>
<dbReference type="Gene3D" id="3.30.160.60">
    <property type="entry name" value="Classic Zinc Finger"/>
    <property type="match status" value="5"/>
</dbReference>
<evidence type="ECO:0000256" key="10">
    <source>
        <dbReference type="ARBA" id="ARBA00023163"/>
    </source>
</evidence>
<feature type="compositionally biased region" description="Basic and acidic residues" evidence="13">
    <location>
        <begin position="428"/>
        <end position="448"/>
    </location>
</feature>
<dbReference type="PANTHER" id="PTHR24403:SF102">
    <property type="entry name" value="RE1-SILENCING TRANSCRIPTION FACTOR"/>
    <property type="match status" value="1"/>
</dbReference>
<gene>
    <name evidence="15" type="primary">rest</name>
    <name evidence="15" type="ORF">DAT39_014157</name>
</gene>
<dbReference type="EMBL" id="QNUK01000290">
    <property type="protein sequence ID" value="KAF5896129.1"/>
    <property type="molecule type" value="Genomic_DNA"/>
</dbReference>
<dbReference type="AlphaFoldDB" id="A0A8J4WXY6"/>
<feature type="compositionally biased region" description="Basic and acidic residues" evidence="13">
    <location>
        <begin position="766"/>
        <end position="775"/>
    </location>
</feature>
<dbReference type="SMART" id="SM00355">
    <property type="entry name" value="ZnF_C2H2"/>
    <property type="match status" value="9"/>
</dbReference>